<dbReference type="EMBL" id="CAJVPT010074502">
    <property type="protein sequence ID" value="CAG8784298.1"/>
    <property type="molecule type" value="Genomic_DNA"/>
</dbReference>
<organism evidence="1 2">
    <name type="scientific">Acaulospora colombiana</name>
    <dbReference type="NCBI Taxonomy" id="27376"/>
    <lineage>
        <taxon>Eukaryota</taxon>
        <taxon>Fungi</taxon>
        <taxon>Fungi incertae sedis</taxon>
        <taxon>Mucoromycota</taxon>
        <taxon>Glomeromycotina</taxon>
        <taxon>Glomeromycetes</taxon>
        <taxon>Diversisporales</taxon>
        <taxon>Acaulosporaceae</taxon>
        <taxon>Acaulospora</taxon>
    </lineage>
</organism>
<protein>
    <submittedName>
        <fullName evidence="1">13620_t:CDS:1</fullName>
    </submittedName>
</protein>
<evidence type="ECO:0000313" key="2">
    <source>
        <dbReference type="Proteomes" id="UP000789525"/>
    </source>
</evidence>
<evidence type="ECO:0000313" key="1">
    <source>
        <dbReference type="EMBL" id="CAG8784298.1"/>
    </source>
</evidence>
<name>A0ACA9RA86_9GLOM</name>
<proteinExistence type="predicted"/>
<feature type="non-terminal residue" evidence="1">
    <location>
        <position position="49"/>
    </location>
</feature>
<dbReference type="Proteomes" id="UP000789525">
    <property type="component" value="Unassembled WGS sequence"/>
</dbReference>
<keyword evidence="2" id="KW-1185">Reference proteome</keyword>
<accession>A0ACA9RA86</accession>
<reference evidence="1" key="1">
    <citation type="submission" date="2021-06" db="EMBL/GenBank/DDBJ databases">
        <authorList>
            <person name="Kallberg Y."/>
            <person name="Tangrot J."/>
            <person name="Rosling A."/>
        </authorList>
    </citation>
    <scope>NUCLEOTIDE SEQUENCE</scope>
    <source>
        <strain evidence="1">CL356</strain>
    </source>
</reference>
<comment type="caution">
    <text evidence="1">The sequence shown here is derived from an EMBL/GenBank/DDBJ whole genome shotgun (WGS) entry which is preliminary data.</text>
</comment>
<gene>
    <name evidence="1" type="ORF">ACOLOM_LOCUS14471</name>
</gene>
<feature type="non-terminal residue" evidence="1">
    <location>
        <position position="1"/>
    </location>
</feature>
<sequence length="49" mass="5348">DTTFTMKADSEHNSILGKGRDSVRLVSNDEFGDGVYIFDINHMPVGCGT</sequence>